<keyword evidence="6 11" id="KW-0378">Hydrolase</keyword>
<evidence type="ECO:0000256" key="1">
    <source>
        <dbReference type="ARBA" id="ARBA00001947"/>
    </source>
</evidence>
<reference evidence="13" key="1">
    <citation type="journal article" date="2020" name="mSystems">
        <title>Genome- and Community-Level Interaction Insights into Carbon Utilization and Element Cycling Functions of Hydrothermarchaeota in Hydrothermal Sediment.</title>
        <authorList>
            <person name="Zhou Z."/>
            <person name="Liu Y."/>
            <person name="Xu W."/>
            <person name="Pan J."/>
            <person name="Luo Z.H."/>
            <person name="Li M."/>
        </authorList>
    </citation>
    <scope>NUCLEOTIDE SEQUENCE [LARGE SCALE GENOMIC DNA]</scope>
    <source>
        <strain evidence="13">SpSt-1224</strain>
    </source>
</reference>
<feature type="transmembrane region" description="Helical" evidence="11">
    <location>
        <begin position="6"/>
        <end position="25"/>
    </location>
</feature>
<dbReference type="Gene3D" id="2.30.42.10">
    <property type="match status" value="1"/>
</dbReference>
<dbReference type="InterPro" id="IPR041489">
    <property type="entry name" value="PDZ_6"/>
</dbReference>
<feature type="transmembrane region" description="Helical" evidence="11">
    <location>
        <begin position="278"/>
        <end position="300"/>
    </location>
</feature>
<dbReference type="Proteomes" id="UP000885986">
    <property type="component" value="Unassembled WGS sequence"/>
</dbReference>
<comment type="cofactor">
    <cofactor evidence="1 11">
        <name>Zn(2+)</name>
        <dbReference type="ChEBI" id="CHEBI:29105"/>
    </cofactor>
</comment>
<evidence type="ECO:0000256" key="2">
    <source>
        <dbReference type="ARBA" id="ARBA00004141"/>
    </source>
</evidence>
<dbReference type="GO" id="GO:0046872">
    <property type="term" value="F:metal ion binding"/>
    <property type="evidence" value="ECO:0007669"/>
    <property type="project" value="UniProtKB-KW"/>
</dbReference>
<keyword evidence="7 11" id="KW-0862">Zinc</keyword>
<keyword evidence="9 11" id="KW-0482">Metalloprotease</keyword>
<dbReference type="GO" id="GO:0006508">
    <property type="term" value="P:proteolysis"/>
    <property type="evidence" value="ECO:0007669"/>
    <property type="project" value="UniProtKB-KW"/>
</dbReference>
<evidence type="ECO:0000256" key="6">
    <source>
        <dbReference type="ARBA" id="ARBA00022801"/>
    </source>
</evidence>
<dbReference type="AlphaFoldDB" id="A0A7C2THW8"/>
<evidence type="ECO:0000256" key="10">
    <source>
        <dbReference type="ARBA" id="ARBA00023136"/>
    </source>
</evidence>
<dbReference type="Pfam" id="PF17820">
    <property type="entry name" value="PDZ_6"/>
    <property type="match status" value="1"/>
</dbReference>
<protein>
    <recommendedName>
        <fullName evidence="11">Zinc metalloprotease</fullName>
        <ecNumber evidence="11">3.4.24.-</ecNumber>
    </recommendedName>
</protein>
<gene>
    <name evidence="13" type="primary">rseP</name>
    <name evidence="13" type="ORF">ENN98_06710</name>
</gene>
<evidence type="ECO:0000256" key="9">
    <source>
        <dbReference type="ARBA" id="ARBA00023049"/>
    </source>
</evidence>
<dbReference type="GO" id="GO:0004222">
    <property type="term" value="F:metalloendopeptidase activity"/>
    <property type="evidence" value="ECO:0007669"/>
    <property type="project" value="InterPro"/>
</dbReference>
<evidence type="ECO:0000256" key="5">
    <source>
        <dbReference type="ARBA" id="ARBA00022692"/>
    </source>
</evidence>
<evidence type="ECO:0000256" key="8">
    <source>
        <dbReference type="ARBA" id="ARBA00022989"/>
    </source>
</evidence>
<feature type="transmembrane region" description="Helical" evidence="11">
    <location>
        <begin position="94"/>
        <end position="119"/>
    </location>
</feature>
<dbReference type="PANTHER" id="PTHR42837">
    <property type="entry name" value="REGULATOR OF SIGMA-E PROTEASE RSEP"/>
    <property type="match status" value="1"/>
</dbReference>
<keyword evidence="4" id="KW-0645">Protease</keyword>
<keyword evidence="11" id="KW-0479">Metal-binding</keyword>
<accession>A0A7C2THW8</accession>
<evidence type="ECO:0000256" key="4">
    <source>
        <dbReference type="ARBA" id="ARBA00022670"/>
    </source>
</evidence>
<evidence type="ECO:0000259" key="12">
    <source>
        <dbReference type="PROSITE" id="PS50106"/>
    </source>
</evidence>
<dbReference type="NCBIfam" id="TIGR00054">
    <property type="entry name" value="RIP metalloprotease RseP"/>
    <property type="match status" value="1"/>
</dbReference>
<dbReference type="Pfam" id="PF02163">
    <property type="entry name" value="Peptidase_M50"/>
    <property type="match status" value="1"/>
</dbReference>
<dbReference type="EMBL" id="DSDS01000149">
    <property type="protein sequence ID" value="HET98368.1"/>
    <property type="molecule type" value="Genomic_DNA"/>
</dbReference>
<dbReference type="InterPro" id="IPR036034">
    <property type="entry name" value="PDZ_sf"/>
</dbReference>
<organism evidence="13">
    <name type="scientific">Desulfurivibrio alkaliphilus</name>
    <dbReference type="NCBI Taxonomy" id="427923"/>
    <lineage>
        <taxon>Bacteria</taxon>
        <taxon>Pseudomonadati</taxon>
        <taxon>Thermodesulfobacteriota</taxon>
        <taxon>Desulfobulbia</taxon>
        <taxon>Desulfobulbales</taxon>
        <taxon>Desulfobulbaceae</taxon>
        <taxon>Desulfurivibrio</taxon>
    </lineage>
</organism>
<evidence type="ECO:0000313" key="13">
    <source>
        <dbReference type="EMBL" id="HET98368.1"/>
    </source>
</evidence>
<name>A0A7C2THW8_9BACT</name>
<comment type="subcellular location">
    <subcellularLocation>
        <location evidence="2">Membrane</location>
        <topology evidence="2">Multi-pass membrane protein</topology>
    </subcellularLocation>
</comment>
<evidence type="ECO:0000256" key="7">
    <source>
        <dbReference type="ARBA" id="ARBA00022833"/>
    </source>
</evidence>
<evidence type="ECO:0000256" key="11">
    <source>
        <dbReference type="RuleBase" id="RU362031"/>
    </source>
</evidence>
<keyword evidence="8 11" id="KW-1133">Transmembrane helix</keyword>
<sequence length="357" mass="39136">MNSIISFIIVLGLLIFVHELGHFLFAKLFRVKVLKFSLGFGPRLVGRKVGETEYQISAFPLGGYVNMLGENPGDESGLDEKERCFSAKPVWQRFIIVAAGPFFNLAFAVLLFFMIFAAVGMPHPAPGTTIGEVAADSPAAAAGLKQGDMILTINGVATEEWEDVSRLVRDSEGREVTITVRRGGELFETVGVPAKQEVKNIFGEVVGQRYMLGITRSSETVYQPISLPGAAMAGLEQTWSLIWLTLVAIVKMFQQIIPASELGGPILIAQLAGQQMEVGWINFIYFIALISINLGILNLLPIPVLDGGHLVFFTVEALTRRPVSMKVREMAQQVGLVLLIALMFFVFYNDITRLLNG</sequence>
<dbReference type="SUPFAM" id="SSF50156">
    <property type="entry name" value="PDZ domain-like"/>
    <property type="match status" value="1"/>
</dbReference>
<dbReference type="SMART" id="SM00228">
    <property type="entry name" value="PDZ"/>
    <property type="match status" value="1"/>
</dbReference>
<evidence type="ECO:0000256" key="3">
    <source>
        <dbReference type="ARBA" id="ARBA00007931"/>
    </source>
</evidence>
<dbReference type="GO" id="GO:0016020">
    <property type="term" value="C:membrane"/>
    <property type="evidence" value="ECO:0007669"/>
    <property type="project" value="UniProtKB-SubCell"/>
</dbReference>
<feature type="domain" description="PDZ" evidence="12">
    <location>
        <begin position="123"/>
        <end position="183"/>
    </location>
</feature>
<comment type="caution">
    <text evidence="13">The sequence shown here is derived from an EMBL/GenBank/DDBJ whole genome shotgun (WGS) entry which is preliminary data.</text>
</comment>
<dbReference type="InterPro" id="IPR001478">
    <property type="entry name" value="PDZ"/>
</dbReference>
<dbReference type="InterPro" id="IPR004387">
    <property type="entry name" value="Pept_M50_Zn"/>
</dbReference>
<comment type="similarity">
    <text evidence="3 11">Belongs to the peptidase M50B family.</text>
</comment>
<feature type="transmembrane region" description="Helical" evidence="11">
    <location>
        <begin position="330"/>
        <end position="348"/>
    </location>
</feature>
<proteinExistence type="inferred from homology"/>
<dbReference type="CDD" id="cd06163">
    <property type="entry name" value="S2P-M50_PDZ_RseP-like"/>
    <property type="match status" value="1"/>
</dbReference>
<dbReference type="PROSITE" id="PS50106">
    <property type="entry name" value="PDZ"/>
    <property type="match status" value="1"/>
</dbReference>
<dbReference type="InterPro" id="IPR008915">
    <property type="entry name" value="Peptidase_M50"/>
</dbReference>
<keyword evidence="5 11" id="KW-0812">Transmembrane</keyword>
<dbReference type="EC" id="3.4.24.-" evidence="11"/>
<dbReference type="PANTHER" id="PTHR42837:SF2">
    <property type="entry name" value="MEMBRANE METALLOPROTEASE ARASP2, CHLOROPLASTIC-RELATED"/>
    <property type="match status" value="1"/>
</dbReference>
<keyword evidence="10 11" id="KW-0472">Membrane</keyword>